<evidence type="ECO:0000256" key="1">
    <source>
        <dbReference type="SAM" id="SignalP"/>
    </source>
</evidence>
<dbReference type="GO" id="GO:0005576">
    <property type="term" value="C:extracellular region"/>
    <property type="evidence" value="ECO:0007669"/>
    <property type="project" value="TreeGrafter"/>
</dbReference>
<dbReference type="OrthoDB" id="122332at2"/>
<name>A0A2R8BWG9_9RHOB</name>
<reference evidence="2 3" key="1">
    <citation type="submission" date="2018-03" db="EMBL/GenBank/DDBJ databases">
        <authorList>
            <person name="Keele B.F."/>
        </authorList>
    </citation>
    <scope>NUCLEOTIDE SEQUENCE [LARGE SCALE GENOMIC DNA]</scope>
    <source>
        <strain evidence="2 3">CECT 8504</strain>
    </source>
</reference>
<evidence type="ECO:0000313" key="3">
    <source>
        <dbReference type="Proteomes" id="UP000244912"/>
    </source>
</evidence>
<evidence type="ECO:0008006" key="4">
    <source>
        <dbReference type="Google" id="ProtNLM"/>
    </source>
</evidence>
<gene>
    <name evidence="2" type="ORF">PAA8504_02341</name>
</gene>
<dbReference type="PANTHER" id="PTHR37549:SF1">
    <property type="entry name" value="LIPOPROTEIN LPRI"/>
    <property type="match status" value="1"/>
</dbReference>
<feature type="chain" id="PRO_5015332583" description="Lysozyme inhibitor LprI N-terminal domain-containing protein" evidence="1">
    <location>
        <begin position="19"/>
        <end position="185"/>
    </location>
</feature>
<feature type="signal peptide" evidence="1">
    <location>
        <begin position="1"/>
        <end position="18"/>
    </location>
</feature>
<keyword evidence="3" id="KW-1185">Reference proteome</keyword>
<accession>A0A2R8BWG9</accession>
<dbReference type="EMBL" id="ONZF01000004">
    <property type="protein sequence ID" value="SPJ24508.1"/>
    <property type="molecule type" value="Genomic_DNA"/>
</dbReference>
<dbReference type="AlphaFoldDB" id="A0A2R8BWG9"/>
<protein>
    <recommendedName>
        <fullName evidence="4">Lysozyme inhibitor LprI N-terminal domain-containing protein</fullName>
    </recommendedName>
</protein>
<dbReference type="PANTHER" id="PTHR37549">
    <property type="entry name" value="LIPOPROTEIN LPRI"/>
    <property type="match status" value="1"/>
</dbReference>
<dbReference type="RefSeq" id="WP_146190484.1">
    <property type="nucleotide sequence ID" value="NZ_ONZF01000004.1"/>
</dbReference>
<organism evidence="2 3">
    <name type="scientific">Palleronia abyssalis</name>
    <dbReference type="NCBI Taxonomy" id="1501240"/>
    <lineage>
        <taxon>Bacteria</taxon>
        <taxon>Pseudomonadati</taxon>
        <taxon>Pseudomonadota</taxon>
        <taxon>Alphaproteobacteria</taxon>
        <taxon>Rhodobacterales</taxon>
        <taxon>Roseobacteraceae</taxon>
        <taxon>Palleronia</taxon>
    </lineage>
</organism>
<keyword evidence="1" id="KW-0732">Signal</keyword>
<proteinExistence type="predicted"/>
<dbReference type="Proteomes" id="UP000244912">
    <property type="component" value="Unassembled WGS sequence"/>
</dbReference>
<sequence>MIRTAILLGLFCAAPAAAQDWCEYSGLNPAERTICNDPALQWRDAALNSLWNQNDGGDGLPVSQEDWLKRRDSCGTDVGCIADAYDTRILRLRDVLTTRAAPPARPKCDNPGLSATEATICATPFLADLDAALSKLDSTMNRKPPNPDVWLAERDTCGTSPDCIETAYLDRIAGYGRLLREPDGI</sequence>
<evidence type="ECO:0000313" key="2">
    <source>
        <dbReference type="EMBL" id="SPJ24508.1"/>
    </source>
</evidence>
<dbReference type="InterPro" id="IPR052755">
    <property type="entry name" value="Lysozyme_Inhibitor_LprI"/>
</dbReference>